<dbReference type="InterPro" id="IPR050300">
    <property type="entry name" value="GDXG_lipolytic_enzyme"/>
</dbReference>
<gene>
    <name evidence="4" type="ORF">FVE85_0881</name>
</gene>
<dbReference type="OrthoDB" id="433474at2759"/>
<keyword evidence="5" id="KW-1185">Reference proteome</keyword>
<name>A0A5J4Z1W1_PORPP</name>
<evidence type="ECO:0000313" key="4">
    <source>
        <dbReference type="EMBL" id="KAA8497152.1"/>
    </source>
</evidence>
<dbReference type="Proteomes" id="UP000324585">
    <property type="component" value="Unassembled WGS sequence"/>
</dbReference>
<evidence type="ECO:0000256" key="1">
    <source>
        <dbReference type="ARBA" id="ARBA00022801"/>
    </source>
</evidence>
<dbReference type="OMA" id="GYRWMTR"/>
<keyword evidence="1" id="KW-0378">Hydrolase</keyword>
<sequence length="443" mass="49427">MSMSHVAAAVVATWRKLDSARARARFVLFFLVLVVQNLGLENVWLGVRLLVQYYIVLPWSGLLHKGVSYAAEIVSDDICSDEEEDAKDSDAARPHDRQVLDIYLPHREPCRCDRRKVVVFVHGGAWGSGNTWQYALLGRFFALQHDILALVVTYRIFPDGSVVDQICDVRAALIWARKNVATFGGDPDSIYVFAHSAGAHLVSMALLGDLGKVFPAKMASLLELNLKAVVLAAGVYDIEHHYQYEAWRGVSEISTMKPAMGGPGNFDLLSPTHLARVLTRDALSNVLLPSQRSFAEPLQLHGDTIASVLVGAHEHLDSEQRRPCHDENSSRSFPPLYLMTSGADSTVPFHASVAFYHSSARVGLPVRLLLYDGVAHADFVTDYMENCPERDHRCHFYAPVAKQHLELSKGHEKKHQEGQINRTCADLRHMHPKHVEDLLYILS</sequence>
<evidence type="ECO:0000313" key="5">
    <source>
        <dbReference type="Proteomes" id="UP000324585"/>
    </source>
</evidence>
<dbReference type="InterPro" id="IPR049492">
    <property type="entry name" value="BD-FAE-like_dom"/>
</dbReference>
<protein>
    <submittedName>
        <fullName evidence="4">Putative isoprenylcysteine alpha-carbonyl methylesterase ICME</fullName>
    </submittedName>
</protein>
<keyword evidence="2" id="KW-1133">Transmembrane helix</keyword>
<evidence type="ECO:0000259" key="3">
    <source>
        <dbReference type="Pfam" id="PF20434"/>
    </source>
</evidence>
<dbReference type="EMBL" id="VRMN01000002">
    <property type="protein sequence ID" value="KAA8497152.1"/>
    <property type="molecule type" value="Genomic_DNA"/>
</dbReference>
<accession>A0A5J4Z1W1</accession>
<dbReference type="Gene3D" id="3.40.50.1820">
    <property type="entry name" value="alpha/beta hydrolase"/>
    <property type="match status" value="1"/>
</dbReference>
<reference evidence="5" key="1">
    <citation type="journal article" date="2019" name="Nat. Commun.">
        <title>Expansion of phycobilisome linker gene families in mesophilic red algae.</title>
        <authorList>
            <person name="Lee J."/>
            <person name="Kim D."/>
            <person name="Bhattacharya D."/>
            <person name="Yoon H.S."/>
        </authorList>
    </citation>
    <scope>NUCLEOTIDE SEQUENCE [LARGE SCALE GENOMIC DNA]</scope>
    <source>
        <strain evidence="5">CCMP 1328</strain>
    </source>
</reference>
<organism evidence="4 5">
    <name type="scientific">Porphyridium purpureum</name>
    <name type="common">Red alga</name>
    <name type="synonym">Porphyridium cruentum</name>
    <dbReference type="NCBI Taxonomy" id="35688"/>
    <lineage>
        <taxon>Eukaryota</taxon>
        <taxon>Rhodophyta</taxon>
        <taxon>Bangiophyceae</taxon>
        <taxon>Porphyridiales</taxon>
        <taxon>Porphyridiaceae</taxon>
        <taxon>Porphyridium</taxon>
    </lineage>
</organism>
<dbReference type="AlphaFoldDB" id="A0A5J4Z1W1"/>
<dbReference type="InterPro" id="IPR029058">
    <property type="entry name" value="AB_hydrolase_fold"/>
</dbReference>
<feature type="transmembrane region" description="Helical" evidence="2">
    <location>
        <begin position="26"/>
        <end position="47"/>
    </location>
</feature>
<proteinExistence type="predicted"/>
<dbReference type="GO" id="GO:0004061">
    <property type="term" value="F:arylformamidase activity"/>
    <property type="evidence" value="ECO:0007669"/>
    <property type="project" value="TreeGrafter"/>
</dbReference>
<keyword evidence="2" id="KW-0812">Transmembrane</keyword>
<keyword evidence="2" id="KW-0472">Membrane</keyword>
<evidence type="ECO:0000256" key="2">
    <source>
        <dbReference type="SAM" id="Phobius"/>
    </source>
</evidence>
<dbReference type="PANTHER" id="PTHR48081">
    <property type="entry name" value="AB HYDROLASE SUPERFAMILY PROTEIN C4A8.06C"/>
    <property type="match status" value="1"/>
</dbReference>
<dbReference type="PANTHER" id="PTHR48081:SF33">
    <property type="entry name" value="KYNURENINE FORMAMIDASE"/>
    <property type="match status" value="1"/>
</dbReference>
<feature type="domain" description="BD-FAE-like" evidence="3">
    <location>
        <begin position="100"/>
        <end position="245"/>
    </location>
</feature>
<dbReference type="SUPFAM" id="SSF53474">
    <property type="entry name" value="alpha/beta-Hydrolases"/>
    <property type="match status" value="1"/>
</dbReference>
<dbReference type="Pfam" id="PF20434">
    <property type="entry name" value="BD-FAE"/>
    <property type="match status" value="1"/>
</dbReference>
<comment type="caution">
    <text evidence="4">The sequence shown here is derived from an EMBL/GenBank/DDBJ whole genome shotgun (WGS) entry which is preliminary data.</text>
</comment>